<dbReference type="EMBL" id="CP051143">
    <property type="protein sequence ID" value="QIX01661.1"/>
    <property type="molecule type" value="Genomic_DNA"/>
</dbReference>
<gene>
    <name evidence="2" type="ORF">AMS68_007178</name>
</gene>
<protein>
    <submittedName>
        <fullName evidence="2">Uncharacterized protein</fullName>
    </submittedName>
</protein>
<keyword evidence="1" id="KW-0472">Membrane</keyword>
<dbReference type="OrthoDB" id="5392263at2759"/>
<evidence type="ECO:0000256" key="1">
    <source>
        <dbReference type="SAM" id="Phobius"/>
    </source>
</evidence>
<evidence type="ECO:0000313" key="2">
    <source>
        <dbReference type="EMBL" id="QIX01661.1"/>
    </source>
</evidence>
<sequence>MQTFNYPQFANAMTNYLLPWLALTAQLPYETGDPWANLIAFCLAVGSPALITYSLTLTILNRSWARKCFSGLRSRAARGSVSERAPHFDKKVSAIQFFVQESQQTPIRTNFERNWLASLIVLPENIIWWKDVQKRLKGTRRGFSPSLIAQMGLAVIAYGLTVVAALATNLGDPNTALQLASGCLWVWLIPVITGWVMAGSQVSGHAIYDALHQGNPAWRTKEHPRSVSVKAPNQLNAIGDDDARVETGEQSGIECGGGPDARLRSGFQGWCGFSVGGDEEITGPTYNYARLFTWWKVTAVLRDTISTALDNVSSGEVSHSLLLDSDGVATACGLDRGASAKHYLEWREMPAQVWRHVLSAAVAAIFVQWGTAGDSIMTAYMTPTTGLGCRSGSYLLYASASTLAWLLLVAGMLCSHEAMLRHQKSSNAPAHVSDGASEELGDRPELNELPYDNFGPGQSASEKPRSVARKSSPTSFRVAAVILRLLGKTLCILNTVWLLLTSIMELVGRFDNCWCQGVYPTRGAGGYVVLFKTAKDLAQTASVYWGAGLAMTIVVVLLAVFFFALGMWDPDTD</sequence>
<feature type="transmembrane region" description="Helical" evidence="1">
    <location>
        <begin position="147"/>
        <end position="167"/>
    </location>
</feature>
<name>A0A6H0Y415_9PEZI</name>
<feature type="transmembrane region" description="Helical" evidence="1">
    <location>
        <begin position="394"/>
        <end position="414"/>
    </location>
</feature>
<feature type="transmembrane region" description="Helical" evidence="1">
    <location>
        <begin position="179"/>
        <end position="198"/>
    </location>
</feature>
<keyword evidence="3" id="KW-1185">Reference proteome</keyword>
<feature type="transmembrane region" description="Helical" evidence="1">
    <location>
        <begin position="543"/>
        <end position="568"/>
    </location>
</feature>
<dbReference type="Proteomes" id="UP000503462">
    <property type="component" value="Chromosome 5"/>
</dbReference>
<organism evidence="2 3">
    <name type="scientific">Peltaster fructicola</name>
    <dbReference type="NCBI Taxonomy" id="286661"/>
    <lineage>
        <taxon>Eukaryota</taxon>
        <taxon>Fungi</taxon>
        <taxon>Dikarya</taxon>
        <taxon>Ascomycota</taxon>
        <taxon>Pezizomycotina</taxon>
        <taxon>Dothideomycetes</taxon>
        <taxon>Dothideomycetes incertae sedis</taxon>
        <taxon>Peltaster</taxon>
    </lineage>
</organism>
<reference evidence="2 3" key="1">
    <citation type="journal article" date="2016" name="Sci. Rep.">
        <title>Peltaster fructicola genome reveals evolution from an invasive phytopathogen to an ectophytic parasite.</title>
        <authorList>
            <person name="Xu C."/>
            <person name="Chen H."/>
            <person name="Gleason M.L."/>
            <person name="Xu J.R."/>
            <person name="Liu H."/>
            <person name="Zhang R."/>
            <person name="Sun G."/>
        </authorList>
    </citation>
    <scope>NUCLEOTIDE SEQUENCE [LARGE SCALE GENOMIC DNA]</scope>
    <source>
        <strain evidence="2 3">LNHT1506</strain>
    </source>
</reference>
<evidence type="ECO:0000313" key="3">
    <source>
        <dbReference type="Proteomes" id="UP000503462"/>
    </source>
</evidence>
<feature type="transmembrane region" description="Helical" evidence="1">
    <location>
        <begin position="357"/>
        <end position="382"/>
    </location>
</feature>
<accession>A0A6H0Y415</accession>
<feature type="transmembrane region" description="Helical" evidence="1">
    <location>
        <begin position="35"/>
        <end position="60"/>
    </location>
</feature>
<keyword evidence="1" id="KW-0812">Transmembrane</keyword>
<keyword evidence="1" id="KW-1133">Transmembrane helix</keyword>
<proteinExistence type="predicted"/>
<dbReference type="AlphaFoldDB" id="A0A6H0Y415"/>